<name>A0AAP7DH22_PAEAL</name>
<proteinExistence type="inferred from homology"/>
<dbReference type="InterPro" id="IPR050894">
    <property type="entry name" value="EfeM/EfeO_iron_uptake"/>
</dbReference>
<protein>
    <submittedName>
        <fullName evidence="8">EfeM/EfeO family lipoprotein</fullName>
    </submittedName>
</protein>
<dbReference type="AlphaFoldDB" id="A0AAP7DH22"/>
<dbReference type="PROSITE" id="PS51257">
    <property type="entry name" value="PROKAR_LIPOPROTEIN"/>
    <property type="match status" value="1"/>
</dbReference>
<sequence>MKRILLLTTIACTFWMAAGCSSSSSTGTDGANTGKQAVQESAQDSGITSEMKDSVDKLNGFIDKLEQAVNANKMDDVKKQGKEMNSFWLSFENGVRTEFPFEYTEIEKHLQPIYIEAVKDEPNTETMKKEIPLLKTALSELASAKKGNNKASEQLQKAAGEYKAYVREQSKELVSATKAFTDAVIKGDMNAAKELYPKARVFYERIEPIAESFGDLDPSIDARENDVDDIAKWGGFHRIEKALWIEKKLEGQTNVAKQLMKDVAQLDGMIQNVQLTPEQMVAGSMELLNEAGISKITGEEERYSRMDLVDLAANVEGSKAVYLTVKSALVSSHSDVTEKLDKQFEEFEIALNQYRQGDSFIAYDKLEEKQIRDMSQKLTSLSQTMSQIANVL</sequence>
<evidence type="ECO:0000259" key="7">
    <source>
        <dbReference type="Pfam" id="PF09375"/>
    </source>
</evidence>
<evidence type="ECO:0000256" key="2">
    <source>
        <dbReference type="ARBA" id="ARBA00005989"/>
    </source>
</evidence>
<comment type="subcellular location">
    <subcellularLocation>
        <location evidence="1">Cell envelope</location>
    </subcellularLocation>
</comment>
<dbReference type="InterPro" id="IPR053377">
    <property type="entry name" value="Iron_uptake_EfeM/EfeO"/>
</dbReference>
<dbReference type="CDD" id="cd14656">
    <property type="entry name" value="Imelysin-like_EfeO"/>
    <property type="match status" value="1"/>
</dbReference>
<evidence type="ECO:0000256" key="1">
    <source>
        <dbReference type="ARBA" id="ARBA00004196"/>
    </source>
</evidence>
<evidence type="ECO:0000256" key="5">
    <source>
        <dbReference type="SAM" id="MobiDB-lite"/>
    </source>
</evidence>
<organism evidence="8 9">
    <name type="scientific">Paenibacillus alvei</name>
    <name type="common">Bacillus alvei</name>
    <dbReference type="NCBI Taxonomy" id="44250"/>
    <lineage>
        <taxon>Bacteria</taxon>
        <taxon>Bacillati</taxon>
        <taxon>Bacillota</taxon>
        <taxon>Bacilli</taxon>
        <taxon>Bacillales</taxon>
        <taxon>Paenibacillaceae</taxon>
        <taxon>Paenibacillus</taxon>
    </lineage>
</organism>
<accession>A0AAP7DH22</accession>
<dbReference type="Proteomes" id="UP000552038">
    <property type="component" value="Unassembled WGS sequence"/>
</dbReference>
<comment type="caution">
    <text evidence="8">The sequence shown here is derived from an EMBL/GenBank/DDBJ whole genome shotgun (WGS) entry which is preliminary data.</text>
</comment>
<feature type="region of interest" description="Disordered" evidence="5">
    <location>
        <begin position="22"/>
        <end position="50"/>
    </location>
</feature>
<keyword evidence="8" id="KW-0449">Lipoprotein</keyword>
<dbReference type="EMBL" id="JABFOR010000005">
    <property type="protein sequence ID" value="NOJ70117.1"/>
    <property type="molecule type" value="Genomic_DNA"/>
</dbReference>
<evidence type="ECO:0000313" key="8">
    <source>
        <dbReference type="EMBL" id="NOJ70117.1"/>
    </source>
</evidence>
<keyword evidence="4" id="KW-0175">Coiled coil</keyword>
<feature type="chain" id="PRO_5042969742" evidence="6">
    <location>
        <begin position="18"/>
        <end position="392"/>
    </location>
</feature>
<dbReference type="PANTHER" id="PTHR39192:SF1">
    <property type="entry name" value="IRON UPTAKE SYSTEM COMPONENT EFEO"/>
    <property type="match status" value="1"/>
</dbReference>
<evidence type="ECO:0000256" key="3">
    <source>
        <dbReference type="ARBA" id="ARBA00022729"/>
    </source>
</evidence>
<feature type="compositionally biased region" description="Polar residues" evidence="5">
    <location>
        <begin position="26"/>
        <end position="48"/>
    </location>
</feature>
<gene>
    <name evidence="8" type="ORF">HMI46_06080</name>
</gene>
<reference evidence="8 9" key="1">
    <citation type="submission" date="2020-05" db="EMBL/GenBank/DDBJ databases">
        <title>Whole genome sequencing and identification of novel metabolites from Paenibacillus alvei strain JR949.</title>
        <authorList>
            <person name="Rajendhran J."/>
            <person name="Sree Pranav P."/>
            <person name="Mahalakshmi B."/>
            <person name="Karthikeyan R."/>
        </authorList>
    </citation>
    <scope>NUCLEOTIDE SEQUENCE [LARGE SCALE GENOMIC DNA]</scope>
    <source>
        <strain evidence="8 9">JR949</strain>
    </source>
</reference>
<dbReference type="Gene3D" id="1.20.1420.20">
    <property type="entry name" value="M75 peptidase, HXXE motif"/>
    <property type="match status" value="1"/>
</dbReference>
<evidence type="ECO:0000313" key="9">
    <source>
        <dbReference type="Proteomes" id="UP000552038"/>
    </source>
</evidence>
<dbReference type="PANTHER" id="PTHR39192">
    <property type="entry name" value="IRON UPTAKE SYSTEM COMPONENT EFEO"/>
    <property type="match status" value="1"/>
</dbReference>
<dbReference type="InterPro" id="IPR018976">
    <property type="entry name" value="Imelysin-like"/>
</dbReference>
<dbReference type="InterPro" id="IPR034981">
    <property type="entry name" value="Imelysin-like_EfeO/Algp7"/>
</dbReference>
<feature type="signal peptide" evidence="6">
    <location>
        <begin position="1"/>
        <end position="17"/>
    </location>
</feature>
<evidence type="ECO:0000256" key="4">
    <source>
        <dbReference type="SAM" id="Coils"/>
    </source>
</evidence>
<dbReference type="Pfam" id="PF09375">
    <property type="entry name" value="Peptidase_M75"/>
    <property type="match status" value="1"/>
</dbReference>
<dbReference type="InterPro" id="IPR038352">
    <property type="entry name" value="Imelysin_sf"/>
</dbReference>
<keyword evidence="3 6" id="KW-0732">Signal</keyword>
<dbReference type="GO" id="GO:0030313">
    <property type="term" value="C:cell envelope"/>
    <property type="evidence" value="ECO:0007669"/>
    <property type="project" value="UniProtKB-SubCell"/>
</dbReference>
<evidence type="ECO:0000256" key="6">
    <source>
        <dbReference type="SAM" id="SignalP"/>
    </source>
</evidence>
<dbReference type="NCBIfam" id="NF041757">
    <property type="entry name" value="EfeO"/>
    <property type="match status" value="1"/>
</dbReference>
<feature type="domain" description="Imelysin-like" evidence="7">
    <location>
        <begin position="161"/>
        <end position="383"/>
    </location>
</feature>
<feature type="coiled-coil region" evidence="4">
    <location>
        <begin position="141"/>
        <end position="168"/>
    </location>
</feature>
<dbReference type="RefSeq" id="WP_171415530.1">
    <property type="nucleotide sequence ID" value="NZ_JABFOR010000005.1"/>
</dbReference>
<comment type="similarity">
    <text evidence="2">Belongs to the EfeM/EfeO family.</text>
</comment>